<dbReference type="Proteomes" id="UP000077927">
    <property type="component" value="Chromosome 1"/>
</dbReference>
<name>A0AAC9BFV6_9RALS</name>
<sequence length="59" mass="6298">MDAKTARPIGRAFGLALRGNGESTVASGRDGRLHGWLLCLVDIRQQRIDPTVSGVTPIP</sequence>
<dbReference type="AlphaFoldDB" id="A0AAC9BFV6"/>
<proteinExistence type="predicted"/>
<accession>A0AAC9BFV6</accession>
<reference evidence="1 2" key="1">
    <citation type="submission" date="2015-09" db="EMBL/GenBank/DDBJ databases">
        <authorList>
            <person name="Xu Y."/>
            <person name="Nagy A."/>
            <person name="Liu N.T."/>
            <person name="Nou X."/>
        </authorList>
    </citation>
    <scope>NUCLEOTIDE SEQUENCE [LARGE SCALE GENOMIC DNA]</scope>
    <source>
        <strain evidence="1 2">FC1138</strain>
    </source>
</reference>
<evidence type="ECO:0000313" key="1">
    <source>
        <dbReference type="EMBL" id="ANH73558.1"/>
    </source>
</evidence>
<protein>
    <submittedName>
        <fullName evidence="1">Uncharacterized protein</fullName>
    </submittedName>
</protein>
<dbReference type="RefSeq" id="WP_021196781.1">
    <property type="nucleotide sequence ID" value="NZ_CP012605.1"/>
</dbReference>
<evidence type="ECO:0000313" key="2">
    <source>
        <dbReference type="Proteomes" id="UP000077927"/>
    </source>
</evidence>
<organism evidence="1 2">
    <name type="scientific">Ralstonia insidiosa</name>
    <dbReference type="NCBI Taxonomy" id="190721"/>
    <lineage>
        <taxon>Bacteria</taxon>
        <taxon>Pseudomonadati</taxon>
        <taxon>Pseudomonadota</taxon>
        <taxon>Betaproteobacteria</taxon>
        <taxon>Burkholderiales</taxon>
        <taxon>Burkholderiaceae</taxon>
        <taxon>Ralstonia</taxon>
    </lineage>
</organism>
<dbReference type="KEGG" id="rin:ACS15_0776"/>
<dbReference type="EMBL" id="CP012605">
    <property type="protein sequence ID" value="ANH73558.1"/>
    <property type="molecule type" value="Genomic_DNA"/>
</dbReference>
<gene>
    <name evidence="1" type="ORF">ACS15_0776</name>
</gene>